<feature type="compositionally biased region" description="Low complexity" evidence="1">
    <location>
        <begin position="76"/>
        <end position="90"/>
    </location>
</feature>
<feature type="compositionally biased region" description="Gly residues" evidence="1">
    <location>
        <begin position="151"/>
        <end position="164"/>
    </location>
</feature>
<sequence length="207" mass="21137">ERRRLKERYPSLALQSTDEELCRQLLLSYQGLLMSKDLCEGRCPMGQPCPTGLCRSPSKRTVRRKSSTQSLGGGRSTPPSSPRLLPATPTGPGPGAGRPSSGGTGLVRSGSSISYRQRPSVSSAPPSRSSSRADLPGSALDHHGGWMSSSGPGGGGGTGPGSGSGSRRSVGSAPTSPRGSPAPSPPVTPAHVPRAPRAQRVPVTPVS</sequence>
<dbReference type="Proteomes" id="UP001219518">
    <property type="component" value="Unassembled WGS sequence"/>
</dbReference>
<comment type="caution">
    <text evidence="2">The sequence shown here is derived from an EMBL/GenBank/DDBJ whole genome shotgun (WGS) entry which is preliminary data.</text>
</comment>
<evidence type="ECO:0000313" key="3">
    <source>
        <dbReference type="Proteomes" id="UP001219518"/>
    </source>
</evidence>
<proteinExistence type="predicted"/>
<reference evidence="2" key="2">
    <citation type="journal article" date="2023" name="BMC Genomics">
        <title>Pest status, molecular evolution, and epigenetic factors derived from the genome assembly of Frankliniella fusca, a thysanopteran phytovirus vector.</title>
        <authorList>
            <person name="Catto M.A."/>
            <person name="Labadie P.E."/>
            <person name="Jacobson A.L."/>
            <person name="Kennedy G.G."/>
            <person name="Srinivasan R."/>
            <person name="Hunt B.G."/>
        </authorList>
    </citation>
    <scope>NUCLEOTIDE SEQUENCE</scope>
    <source>
        <strain evidence="2">PL_HMW_Pooled</strain>
    </source>
</reference>
<feature type="region of interest" description="Disordered" evidence="1">
    <location>
        <begin position="49"/>
        <end position="207"/>
    </location>
</feature>
<gene>
    <name evidence="2" type="ORF">KUF71_008317</name>
</gene>
<feature type="compositionally biased region" description="Basic residues" evidence="1">
    <location>
        <begin position="57"/>
        <end position="66"/>
    </location>
</feature>
<dbReference type="EMBL" id="JAHWGI010000970">
    <property type="protein sequence ID" value="KAK3919168.1"/>
    <property type="molecule type" value="Genomic_DNA"/>
</dbReference>
<evidence type="ECO:0000256" key="1">
    <source>
        <dbReference type="SAM" id="MobiDB-lite"/>
    </source>
</evidence>
<reference evidence="2" key="1">
    <citation type="submission" date="2021-07" db="EMBL/GenBank/DDBJ databases">
        <authorList>
            <person name="Catto M.A."/>
            <person name="Jacobson A."/>
            <person name="Kennedy G."/>
            <person name="Labadie P."/>
            <person name="Hunt B.G."/>
            <person name="Srinivasan R."/>
        </authorList>
    </citation>
    <scope>NUCLEOTIDE SEQUENCE</scope>
    <source>
        <strain evidence="2">PL_HMW_Pooled</strain>
        <tissue evidence="2">Head</tissue>
    </source>
</reference>
<protein>
    <submittedName>
        <fullName evidence="2">Glucose transport transcription regulator RGT1</fullName>
    </submittedName>
</protein>
<keyword evidence="3" id="KW-1185">Reference proteome</keyword>
<accession>A0AAE1HDE9</accession>
<organism evidence="2 3">
    <name type="scientific">Frankliniella fusca</name>
    <dbReference type="NCBI Taxonomy" id="407009"/>
    <lineage>
        <taxon>Eukaryota</taxon>
        <taxon>Metazoa</taxon>
        <taxon>Ecdysozoa</taxon>
        <taxon>Arthropoda</taxon>
        <taxon>Hexapoda</taxon>
        <taxon>Insecta</taxon>
        <taxon>Pterygota</taxon>
        <taxon>Neoptera</taxon>
        <taxon>Paraneoptera</taxon>
        <taxon>Thysanoptera</taxon>
        <taxon>Terebrantia</taxon>
        <taxon>Thripoidea</taxon>
        <taxon>Thripidae</taxon>
        <taxon>Frankliniella</taxon>
    </lineage>
</organism>
<name>A0AAE1HDE9_9NEOP</name>
<dbReference type="AlphaFoldDB" id="A0AAE1HDE9"/>
<feature type="non-terminal residue" evidence="2">
    <location>
        <position position="207"/>
    </location>
</feature>
<evidence type="ECO:0000313" key="2">
    <source>
        <dbReference type="EMBL" id="KAK3919168.1"/>
    </source>
</evidence>
<feature type="compositionally biased region" description="Gly residues" evidence="1">
    <location>
        <begin position="93"/>
        <end position="105"/>
    </location>
</feature>
<feature type="compositionally biased region" description="Low complexity" evidence="1">
    <location>
        <begin position="118"/>
        <end position="133"/>
    </location>
</feature>